<keyword evidence="2" id="KW-1185">Reference proteome</keyword>
<comment type="caution">
    <text evidence="1">The sequence shown here is derived from an EMBL/GenBank/DDBJ whole genome shotgun (WGS) entry which is preliminary data.</text>
</comment>
<proteinExistence type="predicted"/>
<evidence type="ECO:0000313" key="1">
    <source>
        <dbReference type="EMBL" id="KAF5841531.1"/>
    </source>
</evidence>
<evidence type="ECO:0000313" key="2">
    <source>
        <dbReference type="Proteomes" id="UP000815325"/>
    </source>
</evidence>
<reference evidence="1" key="1">
    <citation type="submission" date="2017-08" db="EMBL/GenBank/DDBJ databases">
        <authorList>
            <person name="Polle J.E."/>
            <person name="Barry K."/>
            <person name="Cushman J."/>
            <person name="Schmutz J."/>
            <person name="Tran D."/>
            <person name="Hathwaick L.T."/>
            <person name="Yim W.C."/>
            <person name="Jenkins J."/>
            <person name="Mckie-Krisberg Z.M."/>
            <person name="Prochnik S."/>
            <person name="Lindquist E."/>
            <person name="Dockter R.B."/>
            <person name="Adam C."/>
            <person name="Molina H."/>
            <person name="Bunkerborg J."/>
            <person name="Jin E."/>
            <person name="Buchheim M."/>
            <person name="Magnuson J."/>
        </authorList>
    </citation>
    <scope>NUCLEOTIDE SEQUENCE</scope>
    <source>
        <strain evidence="1">CCAP 19/18</strain>
    </source>
</reference>
<dbReference type="EMBL" id="MU069483">
    <property type="protein sequence ID" value="KAF5841531.1"/>
    <property type="molecule type" value="Genomic_DNA"/>
</dbReference>
<protein>
    <submittedName>
        <fullName evidence="1">Uncharacterized protein</fullName>
    </submittedName>
</protein>
<dbReference type="Proteomes" id="UP000815325">
    <property type="component" value="Unassembled WGS sequence"/>
</dbReference>
<gene>
    <name evidence="1" type="ORF">DUNSADRAFT_12459</name>
</gene>
<feature type="non-terminal residue" evidence="1">
    <location>
        <position position="1"/>
    </location>
</feature>
<name>A0ABQ7H3Z3_DUNSA</name>
<organism evidence="1 2">
    <name type="scientific">Dunaliella salina</name>
    <name type="common">Green alga</name>
    <name type="synonym">Protococcus salinus</name>
    <dbReference type="NCBI Taxonomy" id="3046"/>
    <lineage>
        <taxon>Eukaryota</taxon>
        <taxon>Viridiplantae</taxon>
        <taxon>Chlorophyta</taxon>
        <taxon>core chlorophytes</taxon>
        <taxon>Chlorophyceae</taxon>
        <taxon>CS clade</taxon>
        <taxon>Chlamydomonadales</taxon>
        <taxon>Dunaliellaceae</taxon>
        <taxon>Dunaliella</taxon>
    </lineage>
</organism>
<accession>A0ABQ7H3Z3</accession>
<sequence>SCPQPVLHLLHSSLIYASQELPTQPELLTTRMAKSGLGGELHQEAQKRPLVESFGPLIELLSAEMQRVWGGKNEAQAVIRMNKHAQSQLPFHG</sequence>